<name>A0A383E6Q3_9ZZZZ</name>
<organism evidence="1">
    <name type="scientific">marine metagenome</name>
    <dbReference type="NCBI Taxonomy" id="408172"/>
    <lineage>
        <taxon>unclassified sequences</taxon>
        <taxon>metagenomes</taxon>
        <taxon>ecological metagenomes</taxon>
    </lineage>
</organism>
<protein>
    <submittedName>
        <fullName evidence="1">Uncharacterized protein</fullName>
    </submittedName>
</protein>
<sequence length="51" mass="5994">APPCRPTSIQRRCFLNCVVRLIATTRIRVRPHVRILIERFCVRLSSIFPMT</sequence>
<gene>
    <name evidence="1" type="ORF">METZ01_LOCUS505376</name>
</gene>
<feature type="non-terminal residue" evidence="1">
    <location>
        <position position="1"/>
    </location>
</feature>
<evidence type="ECO:0000313" key="1">
    <source>
        <dbReference type="EMBL" id="SVE52522.1"/>
    </source>
</evidence>
<dbReference type="EMBL" id="UINC01223360">
    <property type="protein sequence ID" value="SVE52522.1"/>
    <property type="molecule type" value="Genomic_DNA"/>
</dbReference>
<dbReference type="AlphaFoldDB" id="A0A383E6Q3"/>
<reference evidence="1" key="1">
    <citation type="submission" date="2018-05" db="EMBL/GenBank/DDBJ databases">
        <authorList>
            <person name="Lanie J.A."/>
            <person name="Ng W.-L."/>
            <person name="Kazmierczak K.M."/>
            <person name="Andrzejewski T.M."/>
            <person name="Davidsen T.M."/>
            <person name="Wayne K.J."/>
            <person name="Tettelin H."/>
            <person name="Glass J.I."/>
            <person name="Rusch D."/>
            <person name="Podicherti R."/>
            <person name="Tsui H.-C.T."/>
            <person name="Winkler M.E."/>
        </authorList>
    </citation>
    <scope>NUCLEOTIDE SEQUENCE</scope>
</reference>
<proteinExistence type="predicted"/>
<accession>A0A383E6Q3</accession>
<feature type="non-terminal residue" evidence="1">
    <location>
        <position position="51"/>
    </location>
</feature>